<dbReference type="AlphaFoldDB" id="A0ABD6WR89"/>
<protein>
    <submittedName>
        <fullName evidence="1">Uncharacterized protein</fullName>
    </submittedName>
</protein>
<accession>A0ABD6WR89</accession>
<sequence length="17" mass="1951">GLWFASSSSWFKANFSE</sequence>
<feature type="non-terminal residue" evidence="1">
    <location>
        <position position="1"/>
    </location>
</feature>
<dbReference type="EMBL" id="MZKM01000035">
    <property type="protein sequence ID" value="PRL90444.1"/>
    <property type="molecule type" value="Genomic_DNA"/>
</dbReference>
<reference evidence="1" key="1">
    <citation type="submission" date="2017-02" db="EMBL/GenBank/DDBJ databases">
        <title>Haemophilus influenzae in COPD genome sequencing project.</title>
        <authorList>
            <person name="Murphy T.F."/>
            <person name="Kong Y."/>
            <person name="Nadendla S."/>
            <person name="Tettelin H."/>
            <person name="Pettigrew M."/>
        </authorList>
    </citation>
    <scope>NUCLEOTIDE SEQUENCE [LARGE SCALE GENOMIC DNA]</scope>
    <source>
        <strain evidence="1">19P94H1</strain>
    </source>
</reference>
<organism evidence="1">
    <name type="scientific">Haemophilus influenzae</name>
    <dbReference type="NCBI Taxonomy" id="727"/>
    <lineage>
        <taxon>Bacteria</taxon>
        <taxon>Pseudomonadati</taxon>
        <taxon>Pseudomonadota</taxon>
        <taxon>Gammaproteobacteria</taxon>
        <taxon>Pasteurellales</taxon>
        <taxon>Pasteurellaceae</taxon>
        <taxon>Haemophilus</taxon>
    </lineage>
</organism>
<evidence type="ECO:0000313" key="1">
    <source>
        <dbReference type="EMBL" id="PRL90444.1"/>
    </source>
</evidence>
<gene>
    <name evidence="1" type="ORF">BV022_01150B</name>
</gene>
<comment type="caution">
    <text evidence="1">The sequence shown here is derived from an EMBL/GenBank/DDBJ whole genome shotgun (WGS) entry which is preliminary data.</text>
</comment>
<name>A0ABD6WR89_HAEIF</name>
<proteinExistence type="predicted"/>